<dbReference type="GeneID" id="36324211"/>
<accession>A0A1X6MXI4</accession>
<dbReference type="InterPro" id="IPR050452">
    <property type="entry name" value="Metacaspase"/>
</dbReference>
<protein>
    <recommendedName>
        <fullName evidence="3">Peptidase C14 caspase domain-containing protein</fullName>
    </recommendedName>
</protein>
<dbReference type="AlphaFoldDB" id="A0A1X6MXI4"/>
<dbReference type="GO" id="GO:0006508">
    <property type="term" value="P:proteolysis"/>
    <property type="evidence" value="ECO:0007669"/>
    <property type="project" value="InterPro"/>
</dbReference>
<dbReference type="RefSeq" id="XP_024337853.1">
    <property type="nucleotide sequence ID" value="XM_024479261.1"/>
</dbReference>
<dbReference type="OrthoDB" id="3223806at2759"/>
<name>A0A1X6MXI4_9APHY</name>
<dbReference type="EMBL" id="KZ110599">
    <property type="protein sequence ID" value="OSX61059.1"/>
    <property type="molecule type" value="Genomic_DNA"/>
</dbReference>
<proteinExistence type="inferred from homology"/>
<reference evidence="4 5" key="1">
    <citation type="submission" date="2017-04" db="EMBL/GenBank/DDBJ databases">
        <title>Genome Sequence of the Model Brown-Rot Fungus Postia placenta SB12.</title>
        <authorList>
            <consortium name="DOE Joint Genome Institute"/>
            <person name="Gaskell J."/>
            <person name="Kersten P."/>
            <person name="Larrondo L.F."/>
            <person name="Canessa P."/>
            <person name="Martinez D."/>
            <person name="Hibbett D."/>
            <person name="Schmoll M."/>
            <person name="Kubicek C.P."/>
            <person name="Martinez A.T."/>
            <person name="Yadav J."/>
            <person name="Master E."/>
            <person name="Magnuson J.K."/>
            <person name="James T."/>
            <person name="Yaver D."/>
            <person name="Berka R."/>
            <person name="Labutti K."/>
            <person name="Lipzen A."/>
            <person name="Aerts A."/>
            <person name="Barry K."/>
            <person name="Henrissat B."/>
            <person name="Blanchette R."/>
            <person name="Grigoriev I."/>
            <person name="Cullen D."/>
        </authorList>
    </citation>
    <scope>NUCLEOTIDE SEQUENCE [LARGE SCALE GENOMIC DNA]</scope>
    <source>
        <strain evidence="4 5">MAD-698-R-SB12</strain>
    </source>
</reference>
<sequence length="317" mass="35349">MPVPTRPPVRKALSIAVQYSSLKEYDLDLEGTHNDPRILSDLLVDVYKYNREDITILIDDEDKKHSWPTRKNIENAMKSLLVGAQPGDHFVFHFSGHGALVPNFDGTEKSGYDEVIWPVDIEYKGDESSIDNYIKDDEIHDLLVEHVPVGAHFMMVFDCCHSGTMADLPNTSEDRPPTPSSATSTGSIPSAASVKNTSTEDGLQHKTTKEMFTPSVPLAQVPEANKPAVADVALAKALREQRLTFIQMLTDTYLLIGHNPLETHHELLQAVTREIAKITAAINKHSRPADAAEFEVPRPELETQESIEDVYEERVDL</sequence>
<evidence type="ECO:0000313" key="4">
    <source>
        <dbReference type="EMBL" id="OSX61059.1"/>
    </source>
</evidence>
<evidence type="ECO:0000259" key="3">
    <source>
        <dbReference type="Pfam" id="PF00656"/>
    </source>
</evidence>
<dbReference type="Proteomes" id="UP000194127">
    <property type="component" value="Unassembled WGS sequence"/>
</dbReference>
<dbReference type="PANTHER" id="PTHR48104">
    <property type="entry name" value="METACASPASE-4"/>
    <property type="match status" value="1"/>
</dbReference>
<feature type="domain" description="Peptidase C14 caspase" evidence="3">
    <location>
        <begin position="10"/>
        <end position="192"/>
    </location>
</feature>
<dbReference type="GO" id="GO:0004197">
    <property type="term" value="F:cysteine-type endopeptidase activity"/>
    <property type="evidence" value="ECO:0007669"/>
    <property type="project" value="InterPro"/>
</dbReference>
<feature type="compositionally biased region" description="Low complexity" evidence="2">
    <location>
        <begin position="180"/>
        <end position="193"/>
    </location>
</feature>
<comment type="similarity">
    <text evidence="1">Belongs to the peptidase C14B family.</text>
</comment>
<dbReference type="Pfam" id="PF00656">
    <property type="entry name" value="Peptidase_C14"/>
    <property type="match status" value="1"/>
</dbReference>
<organism evidence="4 5">
    <name type="scientific">Postia placenta MAD-698-R-SB12</name>
    <dbReference type="NCBI Taxonomy" id="670580"/>
    <lineage>
        <taxon>Eukaryota</taxon>
        <taxon>Fungi</taxon>
        <taxon>Dikarya</taxon>
        <taxon>Basidiomycota</taxon>
        <taxon>Agaricomycotina</taxon>
        <taxon>Agaricomycetes</taxon>
        <taxon>Polyporales</taxon>
        <taxon>Adustoporiaceae</taxon>
        <taxon>Rhodonia</taxon>
    </lineage>
</organism>
<dbReference type="GO" id="GO:0005737">
    <property type="term" value="C:cytoplasm"/>
    <property type="evidence" value="ECO:0007669"/>
    <property type="project" value="TreeGrafter"/>
</dbReference>
<dbReference type="PANTHER" id="PTHR48104:SF30">
    <property type="entry name" value="METACASPASE-1"/>
    <property type="match status" value="1"/>
</dbReference>
<evidence type="ECO:0000256" key="2">
    <source>
        <dbReference type="SAM" id="MobiDB-lite"/>
    </source>
</evidence>
<dbReference type="Gene3D" id="3.40.50.12660">
    <property type="match status" value="1"/>
</dbReference>
<evidence type="ECO:0000313" key="5">
    <source>
        <dbReference type="Proteomes" id="UP000194127"/>
    </source>
</evidence>
<feature type="region of interest" description="Disordered" evidence="2">
    <location>
        <begin position="168"/>
        <end position="211"/>
    </location>
</feature>
<gene>
    <name evidence="4" type="ORF">POSPLADRAFT_1047335</name>
</gene>
<dbReference type="InterPro" id="IPR011600">
    <property type="entry name" value="Pept_C14_caspase"/>
</dbReference>
<evidence type="ECO:0000256" key="1">
    <source>
        <dbReference type="ARBA" id="ARBA00009005"/>
    </source>
</evidence>
<keyword evidence="5" id="KW-1185">Reference proteome</keyword>